<dbReference type="InterPro" id="IPR018076">
    <property type="entry name" value="T2SS_GspF_dom"/>
</dbReference>
<evidence type="ECO:0000256" key="4">
    <source>
        <dbReference type="ARBA" id="ARBA00022989"/>
    </source>
</evidence>
<dbReference type="AlphaFoldDB" id="A0AAD0E5V4"/>
<feature type="transmembrane region" description="Helical" evidence="6">
    <location>
        <begin position="233"/>
        <end position="253"/>
    </location>
</feature>
<dbReference type="PANTHER" id="PTHR35007">
    <property type="entry name" value="INTEGRAL MEMBRANE PROTEIN-RELATED"/>
    <property type="match status" value="1"/>
</dbReference>
<dbReference type="Pfam" id="PF00482">
    <property type="entry name" value="T2SSF"/>
    <property type="match status" value="1"/>
</dbReference>
<dbReference type="EMBL" id="CP016778">
    <property type="protein sequence ID" value="ASY22180.1"/>
    <property type="molecule type" value="Genomic_DNA"/>
</dbReference>
<name>A0AAD0E5V4_9ACTN</name>
<evidence type="ECO:0000256" key="5">
    <source>
        <dbReference type="ARBA" id="ARBA00023136"/>
    </source>
</evidence>
<keyword evidence="5 6" id="KW-0472">Membrane</keyword>
<feature type="transmembrane region" description="Helical" evidence="6">
    <location>
        <begin position="87"/>
        <end position="104"/>
    </location>
</feature>
<evidence type="ECO:0000313" key="8">
    <source>
        <dbReference type="EMBL" id="ASY22180.1"/>
    </source>
</evidence>
<comment type="subcellular location">
    <subcellularLocation>
        <location evidence="1">Cell membrane</location>
        <topology evidence="1">Multi-pass membrane protein</topology>
    </subcellularLocation>
</comment>
<dbReference type="PANTHER" id="PTHR35007:SF2">
    <property type="entry name" value="PILUS ASSEMBLE PROTEIN"/>
    <property type="match status" value="1"/>
</dbReference>
<evidence type="ECO:0000256" key="1">
    <source>
        <dbReference type="ARBA" id="ARBA00004651"/>
    </source>
</evidence>
<evidence type="ECO:0000259" key="7">
    <source>
        <dbReference type="Pfam" id="PF00482"/>
    </source>
</evidence>
<reference evidence="8 9" key="1">
    <citation type="submission" date="2016-07" db="EMBL/GenBank/DDBJ databases">
        <title>High microdiversification within the ubiquitous acI lineage of Actinobacteria.</title>
        <authorList>
            <person name="Neuenschwander S.M."/>
            <person name="Salcher M."/>
            <person name="Ghai R."/>
            <person name="Pernthaler J."/>
        </authorList>
    </citation>
    <scope>NUCLEOTIDE SEQUENCE [LARGE SCALE GENOMIC DNA]</scope>
    <source>
        <strain evidence="8">MMS-IIB-76</strain>
    </source>
</reference>
<evidence type="ECO:0000256" key="6">
    <source>
        <dbReference type="SAM" id="Phobius"/>
    </source>
</evidence>
<dbReference type="Proteomes" id="UP000217194">
    <property type="component" value="Chromosome"/>
</dbReference>
<keyword evidence="4 6" id="KW-1133">Transmembrane helix</keyword>
<evidence type="ECO:0000256" key="3">
    <source>
        <dbReference type="ARBA" id="ARBA00022692"/>
    </source>
</evidence>
<evidence type="ECO:0000256" key="2">
    <source>
        <dbReference type="ARBA" id="ARBA00022475"/>
    </source>
</evidence>
<accession>A0AAD0E5V4</accession>
<proteinExistence type="predicted"/>
<keyword evidence="2" id="KW-1003">Cell membrane</keyword>
<protein>
    <submittedName>
        <fullName evidence="8">Tight adherence protein C</fullName>
    </submittedName>
</protein>
<organism evidence="8 9">
    <name type="scientific">Candidatus Planktophila versatilis</name>
    <dbReference type="NCBI Taxonomy" id="1884905"/>
    <lineage>
        <taxon>Bacteria</taxon>
        <taxon>Bacillati</taxon>
        <taxon>Actinomycetota</taxon>
        <taxon>Actinomycetes</taxon>
        <taxon>Candidatus Nanopelagicales</taxon>
        <taxon>Candidatus Nanopelagicaceae</taxon>
        <taxon>Candidatus Planktophila</taxon>
    </lineage>
</organism>
<gene>
    <name evidence="8" type="ORF">A1sIIB76_00930</name>
</gene>
<dbReference type="GO" id="GO:0005886">
    <property type="term" value="C:plasma membrane"/>
    <property type="evidence" value="ECO:0007669"/>
    <property type="project" value="UniProtKB-SubCell"/>
</dbReference>
<keyword evidence="3 6" id="KW-0812">Transmembrane</keyword>
<sequence>MSTTTVVAILFLIPALILINEDFSWEKFALTTVHKVGDRTSVKNKLIELGHPDQTHYENFRLKQLLVTSLILFPLVLILLFQDHSLAFIAACLIGVVALVLLYFEKSLINQITEHRISIDSDFPSVIEMMTLALSAGETPLSSLERITKRGSGPLVSELRIVVVEVKSGLPFQHALDHMGRRVQSVAVRRFIDAVVIAISRGAPLIEVLHSHAREAQNFQRNRILSAAGKSEISMMIPVVFLILPISILFALWPSLSNLNLFAQG</sequence>
<feature type="domain" description="Type II secretion system protein GspF" evidence="7">
    <location>
        <begin position="128"/>
        <end position="250"/>
    </location>
</feature>
<feature type="transmembrane region" description="Helical" evidence="6">
    <location>
        <begin position="65"/>
        <end position="81"/>
    </location>
</feature>
<dbReference type="RefSeq" id="WP_095684361.1">
    <property type="nucleotide sequence ID" value="NZ_CP016775.1"/>
</dbReference>
<evidence type="ECO:0000313" key="9">
    <source>
        <dbReference type="Proteomes" id="UP000217194"/>
    </source>
</evidence>